<organism evidence="4 5">
    <name type="scientific">Stomoxys calcitrans</name>
    <name type="common">Stable fly</name>
    <name type="synonym">Conops calcitrans</name>
    <dbReference type="NCBI Taxonomy" id="35570"/>
    <lineage>
        <taxon>Eukaryota</taxon>
        <taxon>Metazoa</taxon>
        <taxon>Ecdysozoa</taxon>
        <taxon>Arthropoda</taxon>
        <taxon>Hexapoda</taxon>
        <taxon>Insecta</taxon>
        <taxon>Pterygota</taxon>
        <taxon>Neoptera</taxon>
        <taxon>Endopterygota</taxon>
        <taxon>Diptera</taxon>
        <taxon>Brachycera</taxon>
        <taxon>Muscomorpha</taxon>
        <taxon>Muscoidea</taxon>
        <taxon>Muscidae</taxon>
        <taxon>Stomoxys</taxon>
    </lineage>
</organism>
<evidence type="ECO:0000256" key="2">
    <source>
        <dbReference type="SAM" id="SignalP"/>
    </source>
</evidence>
<sequence length="335" mass="37710">MRRHFFVCCLFIFAINNFGQAQSEDLLEMKCLNQQQCTQYEHTGIKADCIYDHCLCTSSSGDHVKCKPVEHKLGNIIGSPCPCRQIPHAECDEKQDMCYCAKGYMPSKDRRRCITKKAELGERCEMDSQCQKSDYNAICHPDVKECVCMDLFVNDNGTCISVVGPKFVCSNDIECTKNFLNNTKCFENTHCVCTDGYVASFDNSHCQNVTGYLETCTENIQCIATLGPGGKCKENTCQCTEKYFPEQHKSPIDGRLITFCSPVVERGQYCRYTEDCYQRQLDMTEQTMDCIYGECNCKLGFMVFNDGECVPGSATAISAFVGYVVFLLALVINIS</sequence>
<gene>
    <name evidence="4" type="primary">106082118</name>
</gene>
<keyword evidence="1" id="KW-0472">Membrane</keyword>
<dbReference type="PANTHER" id="PTHR39069:SF4">
    <property type="entry name" value="LD24340P"/>
    <property type="match status" value="1"/>
</dbReference>
<evidence type="ECO:0000256" key="1">
    <source>
        <dbReference type="SAM" id="Phobius"/>
    </source>
</evidence>
<dbReference type="VEuPathDB" id="VectorBase:SCAU016017"/>
<protein>
    <recommendedName>
        <fullName evidence="3">EB domain-containing protein</fullName>
    </recommendedName>
</protein>
<dbReference type="Proteomes" id="UP000095300">
    <property type="component" value="Unassembled WGS sequence"/>
</dbReference>
<feature type="chain" id="PRO_5009328095" description="EB domain-containing protein" evidence="2">
    <location>
        <begin position="22"/>
        <end position="335"/>
    </location>
</feature>
<dbReference type="InterPro" id="IPR006149">
    <property type="entry name" value="EB_dom"/>
</dbReference>
<keyword evidence="1" id="KW-0812">Transmembrane</keyword>
<reference evidence="4" key="1">
    <citation type="submission" date="2020-05" db="UniProtKB">
        <authorList>
            <consortium name="EnsemblMetazoa"/>
        </authorList>
    </citation>
    <scope>IDENTIFICATION</scope>
    <source>
        <strain evidence="4">USDA</strain>
    </source>
</reference>
<dbReference type="Pfam" id="PF01683">
    <property type="entry name" value="EB"/>
    <property type="match status" value="2"/>
</dbReference>
<name>A0A1I8QD14_STOCA</name>
<evidence type="ECO:0000259" key="3">
    <source>
        <dbReference type="Pfam" id="PF01683"/>
    </source>
</evidence>
<feature type="transmembrane region" description="Helical" evidence="1">
    <location>
        <begin position="314"/>
        <end position="334"/>
    </location>
</feature>
<proteinExistence type="predicted"/>
<dbReference type="PANTHER" id="PTHR39069">
    <property type="entry name" value="ECDYSONE-INDUCIBLE GENE E1, ISOFORM A"/>
    <property type="match status" value="1"/>
</dbReference>
<dbReference type="EnsemblMetazoa" id="SCAU016017-RC">
    <property type="protein sequence ID" value="SCAU016017-PC"/>
    <property type="gene ID" value="SCAU016017"/>
</dbReference>
<feature type="domain" description="EB" evidence="3">
    <location>
        <begin position="203"/>
        <end position="248"/>
    </location>
</feature>
<accession>A0A1I8QD14</accession>
<dbReference type="AlphaFoldDB" id="A0A1I8QD14"/>
<keyword evidence="5" id="KW-1185">Reference proteome</keyword>
<evidence type="ECO:0000313" key="4">
    <source>
        <dbReference type="EnsemblMetazoa" id="SCAU016017-PC"/>
    </source>
</evidence>
<keyword evidence="2" id="KW-0732">Signal</keyword>
<feature type="signal peptide" evidence="2">
    <location>
        <begin position="1"/>
        <end position="21"/>
    </location>
</feature>
<keyword evidence="1" id="KW-1133">Transmembrane helix</keyword>
<dbReference type="OrthoDB" id="5912242at2759"/>
<evidence type="ECO:0000313" key="5">
    <source>
        <dbReference type="Proteomes" id="UP000095300"/>
    </source>
</evidence>
<feature type="domain" description="EB" evidence="3">
    <location>
        <begin position="148"/>
        <end position="201"/>
    </location>
</feature>